<dbReference type="PANTHER" id="PTHR13367">
    <property type="entry name" value="UBIQUITIN THIOESTERASE"/>
    <property type="match status" value="1"/>
</dbReference>
<gene>
    <name evidence="10" type="ORF">G6011_10056</name>
</gene>
<proteinExistence type="predicted"/>
<feature type="region of interest" description="Disordered" evidence="7">
    <location>
        <begin position="1347"/>
        <end position="1367"/>
    </location>
</feature>
<evidence type="ECO:0000256" key="3">
    <source>
        <dbReference type="ARBA" id="ARBA00022670"/>
    </source>
</evidence>
<reference evidence="10" key="1">
    <citation type="submission" date="2021-07" db="EMBL/GenBank/DDBJ databases">
        <title>Genome Resource of American Ginseng Black Spot Pathogen Alternaria panax.</title>
        <authorList>
            <person name="Qiu C."/>
            <person name="Wang W."/>
            <person name="Liu Z."/>
        </authorList>
    </citation>
    <scope>NUCLEOTIDE SEQUENCE</scope>
    <source>
        <strain evidence="10">BNCC115425</strain>
    </source>
</reference>
<evidence type="ECO:0000256" key="4">
    <source>
        <dbReference type="ARBA" id="ARBA00022786"/>
    </source>
</evidence>
<keyword evidence="6" id="KW-0788">Thiol protease</keyword>
<name>A0AAD4FDR1_9PLEO</name>
<feature type="domain" description="DUF3638" evidence="8">
    <location>
        <begin position="542"/>
        <end position="765"/>
    </location>
</feature>
<dbReference type="InterPro" id="IPR022099">
    <property type="entry name" value="DUF3638"/>
</dbReference>
<dbReference type="EMBL" id="JAANER010000008">
    <property type="protein sequence ID" value="KAG9186948.1"/>
    <property type="molecule type" value="Genomic_DNA"/>
</dbReference>
<dbReference type="EC" id="3.4.19.12" evidence="2"/>
<keyword evidence="3" id="KW-0645">Protease</keyword>
<evidence type="ECO:0000256" key="1">
    <source>
        <dbReference type="ARBA" id="ARBA00000707"/>
    </source>
</evidence>
<sequence length="1628" mass="183708">MRLFHPEKSKIFDIIDQTQQALVSSSNSDLDERSTIRTATYQVASFGAERFTSSQDLQYSTRPYQGTPNRGNQAHLAAKMILRDRFALHSSIPDLKGGLLRKHFAKATVSGRDSFFDPGSLQYGSKWLGAASERVKDNWCTLQRGLASTATDSNRYDIITWLCTMAYAETSDMDTIQAFAAAYRLPEFSAIEPPAALKYDLEQGHSFNENTIRRMVLNNTKAFRDSDEANLPKRELETEQQHHNRMNTAFQKNQTSAIRRFVSNLNDQWPSRSPVMPSATEYFNYLNVSSAMTIIRNQFQQWFNNRLFMQYLDQLSEIMAREAATHVPAVRYGLTSLLKKGHLDDTSRHFSVLDVFATTTPLSSGITSLVPPCEPDITIARKHVPEKHSQARVRLEELCHRNMLLAKSKCERDYVGSLRSSCAALDKHISSNDIHDELLPDAQVLLQQYLRSCHDHLDTFGSALNGLFNKEVAYQMQLSPRICTKFWLGQLHRDRFDTLSTSWKEVIIQYALAVTNLQRAQRLVRLSSKPVDLMEELRHSGHSNWDVHQFPETLLIEAESGILVRKEQEYIASQMRSPQDGKNIVLQLLMGGGKSTTILPILSAFLGDKKKLVRVVVAKPQSKQMLQMLISKLGGLLNRRIYQMPFSRNLRLSPQDARTIREIYEECIRERGVLLIQPEHILSFKLMAVECVLIDQSETAKSLLSTQQWFDDVSCDCIDESDENFSVKFELIYTMGSQQSIELAPERWLIIQNLLALIPIVAKQVKRDLPETVDVQGDGDGRHPRVRFLRSDAADQILHQLAIRVVDSGIGIPSRSQSSVMQAAILRYISVLELETHEIEAVEQSKFWIDTTKPALLLLRGLFAGGVLRFIYSQKRYRVNFGLDNYRTPSTRLAVPYRSKDAPSPRSEFSHPDVVIILTLLAFYYTGLSDEALFDTLTHVLKSDQAVIHYDEFVSTASSGLPKAFRQLSGLSIRDRHQCITEVFPSLRYSKKAIDYYLSYLVFPKELKQFPSKLSASGWDLAIPKPCPSTGFSGTNDTLHLLPLGIQHLDLPSQLQTNAQVLSYLLMDETSVANLPVRTVGSDGEHLLAFIEQLDSDIRVILDCGASILEQNNRQVAATWLKLRPNDIEAALYFEDEELSVLDRTGKIESFQTSPYAKMLDSCVVYLDESHTRGTDIAGLPRHYRAAVTLGSQLTKDRLTQAAMRLRKLGNGQSVCFVIPEEVRTKIYERTGKPTGSPIEVYDVLTWAIGETWSDLKRSLPLWAVQGNRFESHKHLLLNGANTTKDQAEAFLEDEAASLETRYKPRTPDDDGSAHLSNWDMTNKNIINIVSRCRDFEAMGFSSAALSEEQERELAPEIEEQRQVERPPRLKAHCHTVHADLKHLVNTGQVVTGSPAWGPAFQKLRTTSAGKLTNLRSFPDELLVTRDFMRTVQIPPGSTLASFISDSYQRPVQFVLTVPDSGNTGSMKHAMIISPHEANHLLPLILQSKKVTLHLFAPRSNASYAPIDQLMLYNVGRTFSSGSVSRSLTIQLNLFAGSLYLRSVVEYAELCDHLGLLKGKAEDGQEVYADGFIDPPTGIWRLKQSPVPFLRALLMKIRREGEGVEKTHMGKVLSGARLEESDFVDQEE</sequence>
<dbReference type="Pfam" id="PF12359">
    <property type="entry name" value="DUF3645"/>
    <property type="match status" value="1"/>
</dbReference>
<organism evidence="10 11">
    <name type="scientific">Alternaria panax</name>
    <dbReference type="NCBI Taxonomy" id="48097"/>
    <lineage>
        <taxon>Eukaryota</taxon>
        <taxon>Fungi</taxon>
        <taxon>Dikarya</taxon>
        <taxon>Ascomycota</taxon>
        <taxon>Pezizomycotina</taxon>
        <taxon>Dothideomycetes</taxon>
        <taxon>Pleosporomycetidae</taxon>
        <taxon>Pleosporales</taxon>
        <taxon>Pleosporineae</taxon>
        <taxon>Pleosporaceae</taxon>
        <taxon>Alternaria</taxon>
        <taxon>Alternaria sect. Panax</taxon>
    </lineage>
</organism>
<dbReference type="PANTHER" id="PTHR13367:SF34">
    <property type="match status" value="1"/>
</dbReference>
<dbReference type="GO" id="GO:0004843">
    <property type="term" value="F:cysteine-type deubiquitinase activity"/>
    <property type="evidence" value="ECO:0007669"/>
    <property type="project" value="UniProtKB-EC"/>
</dbReference>
<evidence type="ECO:0000256" key="2">
    <source>
        <dbReference type="ARBA" id="ARBA00012759"/>
    </source>
</evidence>
<evidence type="ECO:0000313" key="10">
    <source>
        <dbReference type="EMBL" id="KAG9186948.1"/>
    </source>
</evidence>
<dbReference type="InterPro" id="IPR051346">
    <property type="entry name" value="OTU_Deubiquitinase"/>
</dbReference>
<keyword evidence="4" id="KW-0833">Ubl conjugation pathway</keyword>
<evidence type="ECO:0000259" key="9">
    <source>
        <dbReference type="Pfam" id="PF12359"/>
    </source>
</evidence>
<evidence type="ECO:0000256" key="5">
    <source>
        <dbReference type="ARBA" id="ARBA00022801"/>
    </source>
</evidence>
<feature type="compositionally biased region" description="Basic and acidic residues" evidence="7">
    <location>
        <begin position="1352"/>
        <end position="1367"/>
    </location>
</feature>
<keyword evidence="5" id="KW-0378">Hydrolase</keyword>
<keyword evidence="11" id="KW-1185">Reference proteome</keyword>
<comment type="catalytic activity">
    <reaction evidence="1">
        <text>Thiol-dependent hydrolysis of ester, thioester, amide, peptide and isopeptide bonds formed by the C-terminal Gly of ubiquitin (a 76-residue protein attached to proteins as an intracellular targeting signal).</text>
        <dbReference type="EC" id="3.4.19.12"/>
    </reaction>
</comment>
<protein>
    <recommendedName>
        <fullName evidence="2">ubiquitinyl hydrolase 1</fullName>
        <ecNumber evidence="2">3.4.19.12</ecNumber>
    </recommendedName>
</protein>
<dbReference type="GO" id="GO:0006508">
    <property type="term" value="P:proteolysis"/>
    <property type="evidence" value="ECO:0007669"/>
    <property type="project" value="UniProtKB-KW"/>
</dbReference>
<evidence type="ECO:0000259" key="8">
    <source>
        <dbReference type="Pfam" id="PF12340"/>
    </source>
</evidence>
<comment type="caution">
    <text evidence="10">The sequence shown here is derived from an EMBL/GenBank/DDBJ whole genome shotgun (WGS) entry which is preliminary data.</text>
</comment>
<evidence type="ECO:0000313" key="11">
    <source>
        <dbReference type="Proteomes" id="UP001199106"/>
    </source>
</evidence>
<accession>A0AAD4FDR1</accession>
<feature type="domain" description="DUF3645" evidence="9">
    <location>
        <begin position="887"/>
        <end position="919"/>
    </location>
</feature>
<dbReference type="InterPro" id="IPR022105">
    <property type="entry name" value="DUF3645"/>
</dbReference>
<evidence type="ECO:0000256" key="6">
    <source>
        <dbReference type="ARBA" id="ARBA00022807"/>
    </source>
</evidence>
<dbReference type="Pfam" id="PF12340">
    <property type="entry name" value="DUF3638"/>
    <property type="match status" value="1"/>
</dbReference>
<dbReference type="Proteomes" id="UP001199106">
    <property type="component" value="Unassembled WGS sequence"/>
</dbReference>
<evidence type="ECO:0000256" key="7">
    <source>
        <dbReference type="SAM" id="MobiDB-lite"/>
    </source>
</evidence>